<keyword evidence="7" id="KW-1185">Reference proteome</keyword>
<dbReference type="PANTHER" id="PTHR30055">
    <property type="entry name" value="HTH-TYPE TRANSCRIPTIONAL REGULATOR RUTR"/>
    <property type="match status" value="1"/>
</dbReference>
<reference evidence="6 7" key="1">
    <citation type="submission" date="2023-11" db="EMBL/GenBank/DDBJ databases">
        <title>MicrobeMod: A computational toolkit for identifying prokaryotic methylation and restriction-modification with nanopore sequencing.</title>
        <authorList>
            <person name="Crits-Christoph A."/>
            <person name="Kang S.C."/>
            <person name="Lee H."/>
            <person name="Ostrov N."/>
        </authorList>
    </citation>
    <scope>NUCLEOTIDE SEQUENCE [LARGE SCALE GENOMIC DNA]</scope>
    <source>
        <strain evidence="6 7">ATCC 14820</strain>
    </source>
</reference>
<dbReference type="Proteomes" id="UP001279660">
    <property type="component" value="Unassembled WGS sequence"/>
</dbReference>
<dbReference type="EMBL" id="JAWXXV010000001">
    <property type="protein sequence ID" value="MDX5983530.1"/>
    <property type="molecule type" value="Genomic_DNA"/>
</dbReference>
<proteinExistence type="predicted"/>
<sequence length="207" mass="23516">MTNDAAKAPYQSPLRARLKEQTSLIILEAVGSVIRDADLAAVSIAEVARVAEVTEQTVYRHYRTRDELIRAFIKWHLERAVGGPEIQLPRTIDELLAWLEGRYRAWEQDGQIVSETYLSAIGRELRKPLYDLGYQNLNRMLSNEHPELSDAMRNYVASAMLTLMSTENFVFLRYNLGYDAHAVHGSVVNAINAIRRGLEPDLPADYI</sequence>
<evidence type="ECO:0000256" key="4">
    <source>
        <dbReference type="PROSITE-ProRule" id="PRU00335"/>
    </source>
</evidence>
<dbReference type="PROSITE" id="PS50977">
    <property type="entry name" value="HTH_TETR_2"/>
    <property type="match status" value="1"/>
</dbReference>
<dbReference type="PANTHER" id="PTHR30055:SF234">
    <property type="entry name" value="HTH-TYPE TRANSCRIPTIONAL REGULATOR BETI"/>
    <property type="match status" value="1"/>
</dbReference>
<keyword evidence="1" id="KW-0805">Transcription regulation</keyword>
<evidence type="ECO:0000256" key="3">
    <source>
        <dbReference type="ARBA" id="ARBA00023163"/>
    </source>
</evidence>
<keyword evidence="3" id="KW-0804">Transcription</keyword>
<dbReference type="InterPro" id="IPR009057">
    <property type="entry name" value="Homeodomain-like_sf"/>
</dbReference>
<evidence type="ECO:0000256" key="1">
    <source>
        <dbReference type="ARBA" id="ARBA00023015"/>
    </source>
</evidence>
<feature type="domain" description="HTH tetR-type" evidence="5">
    <location>
        <begin position="20"/>
        <end position="80"/>
    </location>
</feature>
<dbReference type="Gene3D" id="1.10.357.10">
    <property type="entry name" value="Tetracycline Repressor, domain 2"/>
    <property type="match status" value="1"/>
</dbReference>
<name>A0ABU4PIQ9_9SPHN</name>
<feature type="DNA-binding region" description="H-T-H motif" evidence="4">
    <location>
        <begin position="43"/>
        <end position="62"/>
    </location>
</feature>
<comment type="caution">
    <text evidence="6">The sequence shown here is derived from an EMBL/GenBank/DDBJ whole genome shotgun (WGS) entry which is preliminary data.</text>
</comment>
<dbReference type="RefSeq" id="WP_010404922.1">
    <property type="nucleotide sequence ID" value="NZ_JAWXXV010000001.1"/>
</dbReference>
<evidence type="ECO:0000313" key="6">
    <source>
        <dbReference type="EMBL" id="MDX5983530.1"/>
    </source>
</evidence>
<gene>
    <name evidence="6" type="ORF">SIL82_04595</name>
</gene>
<dbReference type="InterPro" id="IPR050109">
    <property type="entry name" value="HTH-type_TetR-like_transc_reg"/>
</dbReference>
<evidence type="ECO:0000313" key="7">
    <source>
        <dbReference type="Proteomes" id="UP001279660"/>
    </source>
</evidence>
<organism evidence="6 7">
    <name type="scientific">Sphingomonas echinoides</name>
    <dbReference type="NCBI Taxonomy" id="59803"/>
    <lineage>
        <taxon>Bacteria</taxon>
        <taxon>Pseudomonadati</taxon>
        <taxon>Pseudomonadota</taxon>
        <taxon>Alphaproteobacteria</taxon>
        <taxon>Sphingomonadales</taxon>
        <taxon>Sphingomonadaceae</taxon>
        <taxon>Sphingomonas</taxon>
    </lineage>
</organism>
<dbReference type="SUPFAM" id="SSF46689">
    <property type="entry name" value="Homeodomain-like"/>
    <property type="match status" value="1"/>
</dbReference>
<dbReference type="InterPro" id="IPR001647">
    <property type="entry name" value="HTH_TetR"/>
</dbReference>
<dbReference type="Pfam" id="PF00440">
    <property type="entry name" value="TetR_N"/>
    <property type="match status" value="1"/>
</dbReference>
<evidence type="ECO:0000259" key="5">
    <source>
        <dbReference type="PROSITE" id="PS50977"/>
    </source>
</evidence>
<evidence type="ECO:0000256" key="2">
    <source>
        <dbReference type="ARBA" id="ARBA00023125"/>
    </source>
</evidence>
<protein>
    <submittedName>
        <fullName evidence="6">TetR/AcrR family transcriptional regulator</fullName>
    </submittedName>
</protein>
<accession>A0ABU4PIQ9</accession>
<keyword evidence="2 4" id="KW-0238">DNA-binding</keyword>